<dbReference type="Proteomes" id="UP001564657">
    <property type="component" value="Unassembled WGS sequence"/>
</dbReference>
<dbReference type="InterPro" id="IPR005119">
    <property type="entry name" value="LysR_subst-bd"/>
</dbReference>
<dbReference type="RefSeq" id="WP_369704061.1">
    <property type="nucleotide sequence ID" value="NZ_JBGEWD010000006.1"/>
</dbReference>
<dbReference type="SUPFAM" id="SSF53850">
    <property type="entry name" value="Periplasmic binding protein-like II"/>
    <property type="match status" value="1"/>
</dbReference>
<keyword evidence="4" id="KW-0804">Transcription</keyword>
<dbReference type="EMBL" id="JBGEWD010000006">
    <property type="protein sequence ID" value="MEY8000175.1"/>
    <property type="molecule type" value="Genomic_DNA"/>
</dbReference>
<evidence type="ECO:0000256" key="4">
    <source>
        <dbReference type="ARBA" id="ARBA00023163"/>
    </source>
</evidence>
<feature type="domain" description="HTH lysR-type" evidence="5">
    <location>
        <begin position="1"/>
        <end position="58"/>
    </location>
</feature>
<evidence type="ECO:0000259" key="5">
    <source>
        <dbReference type="PROSITE" id="PS50931"/>
    </source>
</evidence>
<accession>A0ABV4BNS6</accession>
<evidence type="ECO:0000313" key="6">
    <source>
        <dbReference type="EMBL" id="MEY8000175.1"/>
    </source>
</evidence>
<dbReference type="InterPro" id="IPR036390">
    <property type="entry name" value="WH_DNA-bd_sf"/>
</dbReference>
<organism evidence="6 7">
    <name type="scientific">Clostridium moutaii</name>
    <dbReference type="NCBI Taxonomy" id="3240932"/>
    <lineage>
        <taxon>Bacteria</taxon>
        <taxon>Bacillati</taxon>
        <taxon>Bacillota</taxon>
        <taxon>Clostridia</taxon>
        <taxon>Eubacteriales</taxon>
        <taxon>Clostridiaceae</taxon>
        <taxon>Clostridium</taxon>
    </lineage>
</organism>
<evidence type="ECO:0000313" key="7">
    <source>
        <dbReference type="Proteomes" id="UP001564657"/>
    </source>
</evidence>
<dbReference type="InterPro" id="IPR050950">
    <property type="entry name" value="HTH-type_LysR_regulators"/>
</dbReference>
<comment type="similarity">
    <text evidence="1">Belongs to the LysR transcriptional regulatory family.</text>
</comment>
<keyword evidence="2" id="KW-0805">Transcription regulation</keyword>
<proteinExistence type="inferred from homology"/>
<evidence type="ECO:0000256" key="1">
    <source>
        <dbReference type="ARBA" id="ARBA00009437"/>
    </source>
</evidence>
<dbReference type="InterPro" id="IPR036388">
    <property type="entry name" value="WH-like_DNA-bd_sf"/>
</dbReference>
<name>A0ABV4BNS6_9CLOT</name>
<dbReference type="Pfam" id="PF03466">
    <property type="entry name" value="LysR_substrate"/>
    <property type="match status" value="1"/>
</dbReference>
<dbReference type="Pfam" id="PF00126">
    <property type="entry name" value="HTH_1"/>
    <property type="match status" value="1"/>
</dbReference>
<dbReference type="PRINTS" id="PR00039">
    <property type="entry name" value="HTHLYSR"/>
</dbReference>
<evidence type="ECO:0000256" key="2">
    <source>
        <dbReference type="ARBA" id="ARBA00023015"/>
    </source>
</evidence>
<dbReference type="PANTHER" id="PTHR30419:SF28">
    <property type="entry name" value="HTH-TYPE TRANSCRIPTIONAL REGULATOR BSDA"/>
    <property type="match status" value="1"/>
</dbReference>
<dbReference type="PANTHER" id="PTHR30419">
    <property type="entry name" value="HTH-TYPE TRANSCRIPTIONAL REGULATOR YBHD"/>
    <property type="match status" value="1"/>
</dbReference>
<dbReference type="Gene3D" id="3.40.190.290">
    <property type="match status" value="1"/>
</dbReference>
<dbReference type="Gene3D" id="1.10.10.10">
    <property type="entry name" value="Winged helix-like DNA-binding domain superfamily/Winged helix DNA-binding domain"/>
    <property type="match status" value="1"/>
</dbReference>
<dbReference type="InterPro" id="IPR000847">
    <property type="entry name" value="LysR_HTH_N"/>
</dbReference>
<reference evidence="6 7" key="1">
    <citation type="submission" date="2024-08" db="EMBL/GenBank/DDBJ databases">
        <title>Clostridium lapicellarii sp. nov., and Clostridium renhuaiense sp. nov., two species isolated from the mud in a fermentation cellar used for producing sauce-flavour Chinese liquors.</title>
        <authorList>
            <person name="Yang F."/>
            <person name="Wang H."/>
            <person name="Chen L.Q."/>
            <person name="Zhou N."/>
            <person name="Lu J.J."/>
            <person name="Pu X.X."/>
            <person name="Wan B."/>
            <person name="Wang L."/>
            <person name="Liu S.J."/>
        </authorList>
    </citation>
    <scope>NUCLEOTIDE SEQUENCE [LARGE SCALE GENOMIC DNA]</scope>
    <source>
        <strain evidence="6 7">MT-5</strain>
    </source>
</reference>
<protein>
    <submittedName>
        <fullName evidence="6">LysR family transcriptional regulator</fullName>
    </submittedName>
</protein>
<gene>
    <name evidence="6" type="ORF">AB8U03_08180</name>
</gene>
<comment type="caution">
    <text evidence="6">The sequence shown here is derived from an EMBL/GenBank/DDBJ whole genome shotgun (WGS) entry which is preliminary data.</text>
</comment>
<sequence length="308" mass="35813">MDFKELNYILCIAKHQSITKASKELYISQPTLSKFLQRVESKIGTKLFHHIDNQFTPTYVGERYLEYANRIMNIKQNWDDELRKLVLLDNGQLTIAFPLFRSYCIIPDTLPIFKKKHPHIHVNLLEEVYDVEGKLLSDDKIDIAIFNKTTQQLKLEYEILRNDETLLLLNSNHPLAKSGKVVQGCRYLWIDLKLFKNDNFILLNSNLHTGKISAQLFDEAGINPNVVFRTRNVELQAQMASKGLGACFISESYLKHIKFEHEPVCFSIGKPRIINPLVVAYRKGAYLTQYTLDYIKILKNYFSAHKEE</sequence>
<dbReference type="SUPFAM" id="SSF46785">
    <property type="entry name" value="Winged helix' DNA-binding domain"/>
    <property type="match status" value="1"/>
</dbReference>
<keyword evidence="7" id="KW-1185">Reference proteome</keyword>
<dbReference type="CDD" id="cd05466">
    <property type="entry name" value="PBP2_LTTR_substrate"/>
    <property type="match status" value="1"/>
</dbReference>
<dbReference type="PROSITE" id="PS50931">
    <property type="entry name" value="HTH_LYSR"/>
    <property type="match status" value="1"/>
</dbReference>
<keyword evidence="3" id="KW-0238">DNA-binding</keyword>
<evidence type="ECO:0000256" key="3">
    <source>
        <dbReference type="ARBA" id="ARBA00023125"/>
    </source>
</evidence>